<evidence type="ECO:0008006" key="4">
    <source>
        <dbReference type="Google" id="ProtNLM"/>
    </source>
</evidence>
<comment type="caution">
    <text evidence="2">The sequence shown here is derived from an EMBL/GenBank/DDBJ whole genome shotgun (WGS) entry which is preliminary data.</text>
</comment>
<accession>A0A2N0UZN6</accession>
<protein>
    <recommendedName>
        <fullName evidence="4">Lipoprotein</fullName>
    </recommendedName>
</protein>
<feature type="chain" id="PRO_5039567295" description="Lipoprotein" evidence="1">
    <location>
        <begin position="21"/>
        <end position="154"/>
    </location>
</feature>
<dbReference type="AlphaFoldDB" id="A0A2N0UZN6"/>
<dbReference type="PROSITE" id="PS51257">
    <property type="entry name" value="PROKAR_LIPOPROTEIN"/>
    <property type="match status" value="1"/>
</dbReference>
<evidence type="ECO:0000313" key="2">
    <source>
        <dbReference type="EMBL" id="PKD32450.1"/>
    </source>
</evidence>
<keyword evidence="1" id="KW-0732">Signal</keyword>
<name>A0A2N0UZN6_9FIRM</name>
<dbReference type="Proteomes" id="UP000233425">
    <property type="component" value="Unassembled WGS sequence"/>
</dbReference>
<feature type="signal peptide" evidence="1">
    <location>
        <begin position="1"/>
        <end position="20"/>
    </location>
</feature>
<keyword evidence="3" id="KW-1185">Reference proteome</keyword>
<evidence type="ECO:0000313" key="3">
    <source>
        <dbReference type="Proteomes" id="UP000233425"/>
    </source>
</evidence>
<gene>
    <name evidence="2" type="ORF">RBATCC27255_00399</name>
</gene>
<dbReference type="EMBL" id="NNSR01000026">
    <property type="protein sequence ID" value="PKD32450.1"/>
    <property type="molecule type" value="Genomic_DNA"/>
</dbReference>
<organism evidence="2 3">
    <name type="scientific">Ruminococcus bromii</name>
    <dbReference type="NCBI Taxonomy" id="40518"/>
    <lineage>
        <taxon>Bacteria</taxon>
        <taxon>Bacillati</taxon>
        <taxon>Bacillota</taxon>
        <taxon>Clostridia</taxon>
        <taxon>Eubacteriales</taxon>
        <taxon>Oscillospiraceae</taxon>
        <taxon>Ruminococcus</taxon>
    </lineage>
</organism>
<dbReference type="RefSeq" id="WP_101028508.1">
    <property type="nucleotide sequence ID" value="NZ_CABMMZ010000026.1"/>
</dbReference>
<reference evidence="2" key="1">
    <citation type="journal article" date="2018" name="Environ. Microbiol.">
        <title>Sporulation capability and amylosome conservation among diverse human colonic and rumen isolates of the keystone starch-degrader Ruminococcus bromii.</title>
        <authorList>
            <person name="Mukhopadhya I."/>
            <person name="Morais S."/>
            <person name="Laverde-Gomez J."/>
            <person name="Sheridan P.O."/>
            <person name="Walker A.W."/>
            <person name="Kelly W."/>
            <person name="Klieve A.V."/>
            <person name="Ouwerkerk D."/>
            <person name="Duncan S.H."/>
            <person name="Louis P."/>
            <person name="Koropatkin N."/>
            <person name="Cockburn D."/>
            <person name="Kibler R."/>
            <person name="Cooper P.J."/>
            <person name="Sandoval C."/>
            <person name="Crost E."/>
            <person name="Juge N."/>
            <person name="Bayer E.A."/>
            <person name="Flint H.J."/>
        </authorList>
    </citation>
    <scope>NUCLEOTIDE SEQUENCE [LARGE SCALE GENOMIC DNA]</scope>
    <source>
        <strain evidence="2">ATCC 27255</strain>
    </source>
</reference>
<evidence type="ECO:0000256" key="1">
    <source>
        <dbReference type="SAM" id="SignalP"/>
    </source>
</evidence>
<proteinExistence type="predicted"/>
<sequence>MFKKVVCTIVSTLCILFLLSACDPSIDDYESYKNLKVGEHFSVNRDGYAVKINDTLLVWHNLADGEKDCVKVIDKNMVDSSGMIEGEDVLNGSKELLADKIKDCYSSNDYVIMELLNNDTIILVDCNNNFKYSKFDNLKSTGIDYSKFNHISIG</sequence>